<proteinExistence type="predicted"/>
<organism evidence="3 4">
    <name type="scientific">Shewanella oncorhynchi</name>
    <dbReference type="NCBI Taxonomy" id="2726434"/>
    <lineage>
        <taxon>Bacteria</taxon>
        <taxon>Pseudomonadati</taxon>
        <taxon>Pseudomonadota</taxon>
        <taxon>Gammaproteobacteria</taxon>
        <taxon>Alteromonadales</taxon>
        <taxon>Shewanellaceae</taxon>
        <taxon>Shewanella</taxon>
    </lineage>
</organism>
<feature type="domain" description="Glycosyltransferase 2-like" evidence="2">
    <location>
        <begin position="41"/>
        <end position="106"/>
    </location>
</feature>
<keyword evidence="1" id="KW-1133">Transmembrane helix</keyword>
<sequence>MILEMLYATCGERIFELLDNIPEPNPRLKILIVHQINSQNESVEHFFSERDDVRYFSMFEKGVTKSRNFALTHAIGDIVLFCDDDVVYTNFVEQLIQIYEVNPSISGVTLSYSTPAFGVLPKFKKVSFIHTLSTILSIGTIEVSVRLSSVRSAGATFPEDLGAGTKFFCCDEPVFLSKLIKFGSKIIYFPLTIGLHPDVSSGLGLNSYPALFSRLIAFRYIYGYLFGTLVFYAFCLKNFHKLSPRLLFFSLFSIFIFNPQ</sequence>
<keyword evidence="4" id="KW-1185">Reference proteome</keyword>
<dbReference type="InterPro" id="IPR001173">
    <property type="entry name" value="Glyco_trans_2-like"/>
</dbReference>
<dbReference type="InterPro" id="IPR029044">
    <property type="entry name" value="Nucleotide-diphossugar_trans"/>
</dbReference>
<keyword evidence="1" id="KW-0812">Transmembrane</keyword>
<gene>
    <name evidence="3" type="ORF">HGO26_07895</name>
</gene>
<evidence type="ECO:0000259" key="2">
    <source>
        <dbReference type="Pfam" id="PF00535"/>
    </source>
</evidence>
<comment type="caution">
    <text evidence="3">The sequence shown here is derived from an EMBL/GenBank/DDBJ whole genome shotgun (WGS) entry which is preliminary data.</text>
</comment>
<dbReference type="Gene3D" id="3.90.550.10">
    <property type="entry name" value="Spore Coat Polysaccharide Biosynthesis Protein SpsA, Chain A"/>
    <property type="match status" value="1"/>
</dbReference>
<dbReference type="Proteomes" id="UP000527352">
    <property type="component" value="Unassembled WGS sequence"/>
</dbReference>
<feature type="transmembrane region" description="Helical" evidence="1">
    <location>
        <begin position="217"/>
        <end position="235"/>
    </location>
</feature>
<keyword evidence="1" id="KW-0472">Membrane</keyword>
<dbReference type="CDD" id="cd00761">
    <property type="entry name" value="Glyco_tranf_GTA_type"/>
    <property type="match status" value="1"/>
</dbReference>
<evidence type="ECO:0000313" key="3">
    <source>
        <dbReference type="EMBL" id="NLQ22800.1"/>
    </source>
</evidence>
<evidence type="ECO:0000313" key="4">
    <source>
        <dbReference type="Proteomes" id="UP000527352"/>
    </source>
</evidence>
<dbReference type="RefSeq" id="WP_168824400.1">
    <property type="nucleotide sequence ID" value="NZ_JABAEB010000004.1"/>
</dbReference>
<evidence type="ECO:0000256" key="1">
    <source>
        <dbReference type="SAM" id="Phobius"/>
    </source>
</evidence>
<protein>
    <submittedName>
        <fullName evidence="3">Glycosyltransferase family 2 protein</fullName>
    </submittedName>
</protein>
<dbReference type="SUPFAM" id="SSF53448">
    <property type="entry name" value="Nucleotide-diphospho-sugar transferases"/>
    <property type="match status" value="1"/>
</dbReference>
<feature type="transmembrane region" description="Helical" evidence="1">
    <location>
        <begin position="242"/>
        <end position="258"/>
    </location>
</feature>
<accession>A0ABX1KQR6</accession>
<reference evidence="3 4" key="1">
    <citation type="submission" date="2020-04" db="EMBL/GenBank/DDBJ databases">
        <title>The first description of lens atrophy caused by putative novel Shewanella sp. that is a new emerging pathogen for cultured rainbow trout?</title>
        <authorList>
            <person name="Saticioglu I.B."/>
            <person name="Duman M."/>
            <person name="Altun S."/>
        </authorList>
    </citation>
    <scope>NUCLEOTIDE SEQUENCE [LARGE SCALE GENOMIC DNA]</scope>
    <source>
        <strain evidence="3 4">S-1</strain>
    </source>
</reference>
<dbReference type="EMBL" id="JABAEB010000004">
    <property type="protein sequence ID" value="NLQ22800.1"/>
    <property type="molecule type" value="Genomic_DNA"/>
</dbReference>
<dbReference type="Pfam" id="PF00535">
    <property type="entry name" value="Glycos_transf_2"/>
    <property type="match status" value="1"/>
</dbReference>
<name>A0ABX1KQR6_9GAMM</name>